<organism evidence="1 2">
    <name type="scientific">Plectus sambesii</name>
    <dbReference type="NCBI Taxonomy" id="2011161"/>
    <lineage>
        <taxon>Eukaryota</taxon>
        <taxon>Metazoa</taxon>
        <taxon>Ecdysozoa</taxon>
        <taxon>Nematoda</taxon>
        <taxon>Chromadorea</taxon>
        <taxon>Plectida</taxon>
        <taxon>Plectina</taxon>
        <taxon>Plectoidea</taxon>
        <taxon>Plectidae</taxon>
        <taxon>Plectus</taxon>
    </lineage>
</organism>
<evidence type="ECO:0000313" key="2">
    <source>
        <dbReference type="WBParaSite" id="PSAMB.scaffold11959size3036.g34519.t1"/>
    </source>
</evidence>
<dbReference type="WBParaSite" id="PSAMB.scaffold11959size3036.g34519.t1">
    <property type="protein sequence ID" value="PSAMB.scaffold11959size3036.g34519.t1"/>
    <property type="gene ID" value="PSAMB.scaffold11959size3036.g34519"/>
</dbReference>
<name>A0A914UR42_9BILA</name>
<evidence type="ECO:0000313" key="1">
    <source>
        <dbReference type="Proteomes" id="UP000887566"/>
    </source>
</evidence>
<dbReference type="Proteomes" id="UP000887566">
    <property type="component" value="Unplaced"/>
</dbReference>
<dbReference type="AlphaFoldDB" id="A0A914UR42"/>
<sequence>MSNLRSARTAEAVKAVGVDVCVGRRPLIDAWALDNGHNGQRIDSAVYPTRAIRASKIRPLSDLRHGRLVAPAAERNTDTGRYRRGDDGRQAALMSMTDRWNKTTSPSALMREPNALESDLATLGQLGSWQVERDATMHMSTSVDCLTRSVFDLSLVIYVIHLSGRVLQGFSRAFRMVRWWDVYEMLGGEREK</sequence>
<protein>
    <submittedName>
        <fullName evidence="2">Uncharacterized protein</fullName>
    </submittedName>
</protein>
<keyword evidence="1" id="KW-1185">Reference proteome</keyword>
<reference evidence="2" key="1">
    <citation type="submission" date="2022-11" db="UniProtKB">
        <authorList>
            <consortium name="WormBaseParasite"/>
        </authorList>
    </citation>
    <scope>IDENTIFICATION</scope>
</reference>
<accession>A0A914UR42</accession>
<proteinExistence type="predicted"/>